<proteinExistence type="predicted"/>
<keyword evidence="3" id="KW-1185">Reference proteome</keyword>
<sequence>MPSSPASGDRRPGDLLVAVGGALFVLGVLACLGTLAPFLLGLHRFPVEAYLLSLLAPLGLGTSLAGLLASARSRRA</sequence>
<protein>
    <submittedName>
        <fullName evidence="2">Uncharacterized protein</fullName>
    </submittedName>
</protein>
<evidence type="ECO:0000256" key="1">
    <source>
        <dbReference type="SAM" id="Phobius"/>
    </source>
</evidence>
<keyword evidence="1" id="KW-1133">Transmembrane helix</keyword>
<evidence type="ECO:0000313" key="2">
    <source>
        <dbReference type="EMBL" id="RZS87535.1"/>
    </source>
</evidence>
<feature type="transmembrane region" description="Helical" evidence="1">
    <location>
        <begin position="15"/>
        <end position="38"/>
    </location>
</feature>
<dbReference type="EMBL" id="SGXD01000003">
    <property type="protein sequence ID" value="RZS87535.1"/>
    <property type="molecule type" value="Genomic_DNA"/>
</dbReference>
<keyword evidence="1" id="KW-0472">Membrane</keyword>
<gene>
    <name evidence="2" type="ORF">EV189_2966</name>
</gene>
<keyword evidence="1" id="KW-0812">Transmembrane</keyword>
<dbReference type="Proteomes" id="UP000293638">
    <property type="component" value="Unassembled WGS sequence"/>
</dbReference>
<dbReference type="RefSeq" id="WP_165400316.1">
    <property type="nucleotide sequence ID" value="NZ_SGXD01000003.1"/>
</dbReference>
<feature type="transmembrane region" description="Helical" evidence="1">
    <location>
        <begin position="50"/>
        <end position="71"/>
    </location>
</feature>
<evidence type="ECO:0000313" key="3">
    <source>
        <dbReference type="Proteomes" id="UP000293638"/>
    </source>
</evidence>
<organism evidence="2 3">
    <name type="scientific">Motilibacter rhizosphaerae</name>
    <dbReference type="NCBI Taxonomy" id="598652"/>
    <lineage>
        <taxon>Bacteria</taxon>
        <taxon>Bacillati</taxon>
        <taxon>Actinomycetota</taxon>
        <taxon>Actinomycetes</taxon>
        <taxon>Motilibacterales</taxon>
        <taxon>Motilibacteraceae</taxon>
        <taxon>Motilibacter</taxon>
    </lineage>
</organism>
<comment type="caution">
    <text evidence="2">The sequence shown here is derived from an EMBL/GenBank/DDBJ whole genome shotgun (WGS) entry which is preliminary data.</text>
</comment>
<accession>A0A4Q7NQC5</accession>
<name>A0A4Q7NQC5_9ACTN</name>
<dbReference type="AlphaFoldDB" id="A0A4Q7NQC5"/>
<reference evidence="2 3" key="1">
    <citation type="submission" date="2019-02" db="EMBL/GenBank/DDBJ databases">
        <title>Genomic Encyclopedia of Type Strains, Phase IV (KMG-IV): sequencing the most valuable type-strain genomes for metagenomic binning, comparative biology and taxonomic classification.</title>
        <authorList>
            <person name="Goeker M."/>
        </authorList>
    </citation>
    <scope>NUCLEOTIDE SEQUENCE [LARGE SCALE GENOMIC DNA]</scope>
    <source>
        <strain evidence="2 3">DSM 45622</strain>
    </source>
</reference>